<dbReference type="InterPro" id="IPR003442">
    <property type="entry name" value="T6A_TsaE"/>
</dbReference>
<dbReference type="NCBIfam" id="TIGR00150">
    <property type="entry name" value="T6A_YjeE"/>
    <property type="match status" value="1"/>
</dbReference>
<evidence type="ECO:0000256" key="10">
    <source>
        <dbReference type="ARBA" id="ARBA00032441"/>
    </source>
</evidence>
<dbReference type="SUPFAM" id="SSF52540">
    <property type="entry name" value="P-loop containing nucleoside triphosphate hydrolases"/>
    <property type="match status" value="1"/>
</dbReference>
<proteinExistence type="inferred from homology"/>
<sequence length="143" mass="16551">MELIYTLDNVDKVAKQLIQNARTKTLLLYGNMGVGKTTLIKQIVKSLGSADEVTSPTFSIVNEYHTKSEIIYHFDFYRINDIEEAYNFGVEEYLYSNNWCIIEWPDKIQSILPKLVDIIDLVLNSDNSRTLKLNSIKEKNKLK</sequence>
<dbReference type="InterPro" id="IPR027417">
    <property type="entry name" value="P-loop_NTPase"/>
</dbReference>
<evidence type="ECO:0000256" key="2">
    <source>
        <dbReference type="ARBA" id="ARBA00007599"/>
    </source>
</evidence>
<evidence type="ECO:0000256" key="9">
    <source>
        <dbReference type="ARBA" id="ARBA00022842"/>
    </source>
</evidence>
<keyword evidence="5" id="KW-0819">tRNA processing</keyword>
<evidence type="ECO:0000313" key="12">
    <source>
        <dbReference type="Proteomes" id="UP001268651"/>
    </source>
</evidence>
<name>A0ABU3U9P0_9FLAO</name>
<keyword evidence="8" id="KW-0067">ATP-binding</keyword>
<comment type="caution">
    <text evidence="11">The sequence shown here is derived from an EMBL/GenBank/DDBJ whole genome shotgun (WGS) entry which is preliminary data.</text>
</comment>
<dbReference type="Gene3D" id="3.40.50.300">
    <property type="entry name" value="P-loop containing nucleotide triphosphate hydrolases"/>
    <property type="match status" value="1"/>
</dbReference>
<dbReference type="EMBL" id="JAWHTF010000008">
    <property type="protein sequence ID" value="MDU8887122.1"/>
    <property type="molecule type" value="Genomic_DNA"/>
</dbReference>
<accession>A0ABU3U9P0</accession>
<evidence type="ECO:0000256" key="5">
    <source>
        <dbReference type="ARBA" id="ARBA00022694"/>
    </source>
</evidence>
<evidence type="ECO:0000256" key="1">
    <source>
        <dbReference type="ARBA" id="ARBA00004496"/>
    </source>
</evidence>
<keyword evidence="12" id="KW-1185">Reference proteome</keyword>
<dbReference type="PANTHER" id="PTHR33540:SF2">
    <property type="entry name" value="TRNA THREONYLCARBAMOYLADENOSINE BIOSYNTHESIS PROTEIN TSAE"/>
    <property type="match status" value="1"/>
</dbReference>
<dbReference type="RefSeq" id="WP_316663220.1">
    <property type="nucleotide sequence ID" value="NZ_JAWHTF010000008.1"/>
</dbReference>
<keyword evidence="6" id="KW-0479">Metal-binding</keyword>
<comment type="subcellular location">
    <subcellularLocation>
        <location evidence="1">Cytoplasm</location>
    </subcellularLocation>
</comment>
<evidence type="ECO:0000256" key="6">
    <source>
        <dbReference type="ARBA" id="ARBA00022723"/>
    </source>
</evidence>
<organism evidence="11 12">
    <name type="scientific">Gilvirhabdus luticola</name>
    <dbReference type="NCBI Taxonomy" id="3079858"/>
    <lineage>
        <taxon>Bacteria</taxon>
        <taxon>Pseudomonadati</taxon>
        <taxon>Bacteroidota</taxon>
        <taxon>Flavobacteriia</taxon>
        <taxon>Flavobacteriales</taxon>
        <taxon>Flavobacteriaceae</taxon>
        <taxon>Gilvirhabdus</taxon>
    </lineage>
</organism>
<keyword evidence="4" id="KW-0963">Cytoplasm</keyword>
<gene>
    <name evidence="11" type="primary">tsaE</name>
    <name evidence="11" type="ORF">RXV94_13205</name>
</gene>
<dbReference type="PANTHER" id="PTHR33540">
    <property type="entry name" value="TRNA THREONYLCARBAMOYLADENOSINE BIOSYNTHESIS PROTEIN TSAE"/>
    <property type="match status" value="1"/>
</dbReference>
<keyword evidence="9" id="KW-0460">Magnesium</keyword>
<evidence type="ECO:0000256" key="8">
    <source>
        <dbReference type="ARBA" id="ARBA00022840"/>
    </source>
</evidence>
<protein>
    <recommendedName>
        <fullName evidence="3">tRNA threonylcarbamoyladenosine biosynthesis protein TsaE</fullName>
    </recommendedName>
    <alternativeName>
        <fullName evidence="10">t(6)A37 threonylcarbamoyladenosine biosynthesis protein TsaE</fullName>
    </alternativeName>
</protein>
<comment type="similarity">
    <text evidence="2">Belongs to the TsaE family.</text>
</comment>
<reference evidence="11 12" key="1">
    <citation type="submission" date="2023-10" db="EMBL/GenBank/DDBJ databases">
        <title>Marimonas sp. nov. isolated from tidal mud flat.</title>
        <authorList>
            <person name="Jaincy N.J."/>
            <person name="Srinivasan S."/>
            <person name="Lee S.-S."/>
        </authorList>
    </citation>
    <scope>NUCLEOTIDE SEQUENCE [LARGE SCALE GENOMIC DNA]</scope>
    <source>
        <strain evidence="11 12">MJ-SS3</strain>
    </source>
</reference>
<evidence type="ECO:0000313" key="11">
    <source>
        <dbReference type="EMBL" id="MDU8887122.1"/>
    </source>
</evidence>
<evidence type="ECO:0000256" key="3">
    <source>
        <dbReference type="ARBA" id="ARBA00019010"/>
    </source>
</evidence>
<dbReference type="Proteomes" id="UP001268651">
    <property type="component" value="Unassembled WGS sequence"/>
</dbReference>
<evidence type="ECO:0000256" key="7">
    <source>
        <dbReference type="ARBA" id="ARBA00022741"/>
    </source>
</evidence>
<keyword evidence="7" id="KW-0547">Nucleotide-binding</keyword>
<evidence type="ECO:0000256" key="4">
    <source>
        <dbReference type="ARBA" id="ARBA00022490"/>
    </source>
</evidence>
<dbReference type="Pfam" id="PF02367">
    <property type="entry name" value="TsaE"/>
    <property type="match status" value="1"/>
</dbReference>